<reference evidence="1" key="1">
    <citation type="submission" date="2021-06" db="EMBL/GenBank/DDBJ databases">
        <authorList>
            <person name="Kallberg Y."/>
            <person name="Tangrot J."/>
            <person name="Rosling A."/>
        </authorList>
    </citation>
    <scope>NUCLEOTIDE SEQUENCE</scope>
    <source>
        <strain evidence="1">FL966</strain>
    </source>
</reference>
<keyword evidence="2" id="KW-1185">Reference proteome</keyword>
<evidence type="ECO:0000313" key="1">
    <source>
        <dbReference type="EMBL" id="CAG8704151.1"/>
    </source>
</evidence>
<comment type="caution">
    <text evidence="1">The sequence shown here is derived from an EMBL/GenBank/DDBJ whole genome shotgun (WGS) entry which is preliminary data.</text>
</comment>
<dbReference type="OrthoDB" id="2423954at2759"/>
<dbReference type="AlphaFoldDB" id="A0A9N9HT75"/>
<evidence type="ECO:0000313" key="2">
    <source>
        <dbReference type="Proteomes" id="UP000789759"/>
    </source>
</evidence>
<accession>A0A9N9HT75</accession>
<gene>
    <name evidence="1" type="ORF">CPELLU_LOCUS11984</name>
</gene>
<organism evidence="1 2">
    <name type="scientific">Cetraspora pellucida</name>
    <dbReference type="NCBI Taxonomy" id="1433469"/>
    <lineage>
        <taxon>Eukaryota</taxon>
        <taxon>Fungi</taxon>
        <taxon>Fungi incertae sedis</taxon>
        <taxon>Mucoromycota</taxon>
        <taxon>Glomeromycotina</taxon>
        <taxon>Glomeromycetes</taxon>
        <taxon>Diversisporales</taxon>
        <taxon>Gigasporaceae</taxon>
        <taxon>Cetraspora</taxon>
    </lineage>
</organism>
<protein>
    <submittedName>
        <fullName evidence="1">9878_t:CDS:1</fullName>
    </submittedName>
</protein>
<name>A0A9N9HT75_9GLOM</name>
<proteinExistence type="predicted"/>
<dbReference type="Proteomes" id="UP000789759">
    <property type="component" value="Unassembled WGS sequence"/>
</dbReference>
<dbReference type="EMBL" id="CAJVQA010011108">
    <property type="protein sequence ID" value="CAG8704151.1"/>
    <property type="molecule type" value="Genomic_DNA"/>
</dbReference>
<sequence>MGKVLILNAEDISDECTRWFDVQCKTEDMLNNLNKEGIKVNAVVTDCTSQYEAARHWIIYYYKNWFNKSLNSILSELQYYESQEYLFNQETFNQFGSDVLKYWNFCKGIAPELHLVAIYKQNIAIPVEENDEQTSLDEDTEEEQLISLSENDMDLENPGKQIQMNVKEKVEDDLNESESLSKLYFNEVEFHPVDDFTAK</sequence>